<comment type="caution">
    <text evidence="2">The sequence shown here is derived from an EMBL/GenBank/DDBJ whole genome shotgun (WGS) entry which is preliminary data.</text>
</comment>
<evidence type="ECO:0000313" key="2">
    <source>
        <dbReference type="EMBL" id="KAG1894037.1"/>
    </source>
</evidence>
<reference evidence="2" key="1">
    <citation type="journal article" date="2020" name="New Phytol.">
        <title>Comparative genomics reveals dynamic genome evolution in host specialist ectomycorrhizal fungi.</title>
        <authorList>
            <person name="Lofgren L.A."/>
            <person name="Nguyen N.H."/>
            <person name="Vilgalys R."/>
            <person name="Ruytinx J."/>
            <person name="Liao H.L."/>
            <person name="Branco S."/>
            <person name="Kuo A."/>
            <person name="LaButti K."/>
            <person name="Lipzen A."/>
            <person name="Andreopoulos W."/>
            <person name="Pangilinan J."/>
            <person name="Riley R."/>
            <person name="Hundley H."/>
            <person name="Na H."/>
            <person name="Barry K."/>
            <person name="Grigoriev I.V."/>
            <person name="Stajich J.E."/>
            <person name="Kennedy P.G."/>
        </authorList>
    </citation>
    <scope>NUCLEOTIDE SEQUENCE</scope>
    <source>
        <strain evidence="2">FC203</strain>
    </source>
</reference>
<dbReference type="InterPro" id="IPR045341">
    <property type="entry name" value="DUF6532"/>
</dbReference>
<name>A0AAD4DUK9_9AGAM</name>
<gene>
    <name evidence="2" type="ORF">F5891DRAFT_1195728</name>
</gene>
<dbReference type="Pfam" id="PF20149">
    <property type="entry name" value="DUF6532"/>
    <property type="match status" value="1"/>
</dbReference>
<protein>
    <recommendedName>
        <fullName evidence="1">DUF6532 domain-containing protein</fullName>
    </recommendedName>
</protein>
<accession>A0AAD4DUK9</accession>
<proteinExistence type="predicted"/>
<dbReference type="AlphaFoldDB" id="A0AAD4DUK9"/>
<sequence>MHSLIVDELCDDLFTFCTELKKVTIPIAKRAYDIFPQGSTMRKEEVQKQVTAAATRLLKSGDYLRLPDSSGGTFKNFMVQALKDACLEFYYSNSKKALKNTDKFCHTIPVNTMLLVAAVLKGVISGFQETGTDKVPDLTAEQCRIHFANLWKSVDKLLEVPERRKELEDMLDQWARTGMGNFDGWKDGVLALDEAQGILHRAW</sequence>
<dbReference type="Proteomes" id="UP001195769">
    <property type="component" value="Unassembled WGS sequence"/>
</dbReference>
<organism evidence="2 3">
    <name type="scientific">Suillus fuscotomentosus</name>
    <dbReference type="NCBI Taxonomy" id="1912939"/>
    <lineage>
        <taxon>Eukaryota</taxon>
        <taxon>Fungi</taxon>
        <taxon>Dikarya</taxon>
        <taxon>Basidiomycota</taxon>
        <taxon>Agaricomycotina</taxon>
        <taxon>Agaricomycetes</taxon>
        <taxon>Agaricomycetidae</taxon>
        <taxon>Boletales</taxon>
        <taxon>Suillineae</taxon>
        <taxon>Suillaceae</taxon>
        <taxon>Suillus</taxon>
    </lineage>
</organism>
<dbReference type="EMBL" id="JABBWK010000086">
    <property type="protein sequence ID" value="KAG1894037.1"/>
    <property type="molecule type" value="Genomic_DNA"/>
</dbReference>
<keyword evidence="3" id="KW-1185">Reference proteome</keyword>
<dbReference type="RefSeq" id="XP_041219613.1">
    <property type="nucleotide sequence ID" value="XM_041368184.1"/>
</dbReference>
<feature type="domain" description="DUF6532" evidence="1">
    <location>
        <begin position="10"/>
        <end position="156"/>
    </location>
</feature>
<evidence type="ECO:0000259" key="1">
    <source>
        <dbReference type="Pfam" id="PF20149"/>
    </source>
</evidence>
<evidence type="ECO:0000313" key="3">
    <source>
        <dbReference type="Proteomes" id="UP001195769"/>
    </source>
</evidence>
<dbReference type="GeneID" id="64662482"/>